<name>A0A8S1AZN9_ARCPL</name>
<dbReference type="PANTHER" id="PTHR47331:SF5">
    <property type="entry name" value="RIBONUCLEASE H"/>
    <property type="match status" value="1"/>
</dbReference>
<sequence length="548" mass="62482">MAEAKELIIKLEDIFIRISKIRDNIKKCPKARLTRGYLETKLQSLEEYSYKTVNGSLSKIVSRDDRKQFEYFSQDVYGSCEDKYADTKANILDLMGPVLSQSPVTKESVSPQVKLSRIQLPTFSGSYEDWPAFKNLFKSLVHENTSLSEVQKLHYLKLSVINEASILLKHIQVIEANYDKAWQMLIHRYDNKRLIVSSMLTPVVIVKNQEGHSTVLKALIDPGSQGCLITEKAVQLLKCRRYPIKGTIFGVGSTSSRVKHVVQVEVLSKYETESNLKIKAYVISKPLTGQIPTHIISSLSWPHLEELSLADSEYHRPGSIDLLLGVDEYAKILQNDVIKGPPGSPCAQKTSLGWILFGKVYSDTTPERSIIVMHQTIAINDMLKVLWEQDIDNKRKFTEEEETCEKIYKDTHIRNDHGRYVVNLPLKVDPPRAAEGDTRSIALKRLLQLKQKLDKNKGLKESYNHVINEYMELGHIEEVPDKDEGKLYPMASKILKEDLYVDDIMSGFDSVEEAIEAGKQLQDILQKGWMNLQKWSSNNLEFLKSINP</sequence>
<dbReference type="Pfam" id="PF03564">
    <property type="entry name" value="DUF1759"/>
    <property type="match status" value="1"/>
</dbReference>
<protein>
    <recommendedName>
        <fullName evidence="3">Peptidase aspartic putative domain-containing protein</fullName>
    </recommendedName>
</protein>
<evidence type="ECO:0000313" key="2">
    <source>
        <dbReference type="Proteomes" id="UP000494256"/>
    </source>
</evidence>
<accession>A0A8S1AZN9</accession>
<dbReference type="InterPro" id="IPR005312">
    <property type="entry name" value="DUF1759"/>
</dbReference>
<dbReference type="Proteomes" id="UP000494256">
    <property type="component" value="Unassembled WGS sequence"/>
</dbReference>
<organism evidence="1 2">
    <name type="scientific">Arctia plantaginis</name>
    <name type="common">Wood tiger moth</name>
    <name type="synonym">Phalaena plantaginis</name>
    <dbReference type="NCBI Taxonomy" id="874455"/>
    <lineage>
        <taxon>Eukaryota</taxon>
        <taxon>Metazoa</taxon>
        <taxon>Ecdysozoa</taxon>
        <taxon>Arthropoda</taxon>
        <taxon>Hexapoda</taxon>
        <taxon>Insecta</taxon>
        <taxon>Pterygota</taxon>
        <taxon>Neoptera</taxon>
        <taxon>Endopterygota</taxon>
        <taxon>Lepidoptera</taxon>
        <taxon>Glossata</taxon>
        <taxon>Ditrysia</taxon>
        <taxon>Noctuoidea</taxon>
        <taxon>Erebidae</taxon>
        <taxon>Arctiinae</taxon>
        <taxon>Arctia</taxon>
    </lineage>
</organism>
<reference evidence="1 2" key="1">
    <citation type="submission" date="2020-04" db="EMBL/GenBank/DDBJ databases">
        <authorList>
            <person name="Wallbank WR R."/>
            <person name="Pardo Diaz C."/>
            <person name="Kozak K."/>
            <person name="Martin S."/>
            <person name="Jiggins C."/>
            <person name="Moest M."/>
            <person name="Warren A I."/>
            <person name="Byers J.R.P. K."/>
            <person name="Montejo-Kovacevich G."/>
            <person name="Yen C E."/>
        </authorList>
    </citation>
    <scope>NUCLEOTIDE SEQUENCE [LARGE SCALE GENOMIC DNA]</scope>
</reference>
<proteinExistence type="predicted"/>
<gene>
    <name evidence="1" type="ORF">APLA_LOCUS14002</name>
</gene>
<comment type="caution">
    <text evidence="1">The sequence shown here is derived from an EMBL/GenBank/DDBJ whole genome shotgun (WGS) entry which is preliminary data.</text>
</comment>
<evidence type="ECO:0000313" key="1">
    <source>
        <dbReference type="EMBL" id="CAB3252463.1"/>
    </source>
</evidence>
<dbReference type="AlphaFoldDB" id="A0A8S1AZN9"/>
<dbReference type="PANTHER" id="PTHR47331">
    <property type="entry name" value="PHD-TYPE DOMAIN-CONTAINING PROTEIN"/>
    <property type="match status" value="1"/>
</dbReference>
<evidence type="ECO:0008006" key="3">
    <source>
        <dbReference type="Google" id="ProtNLM"/>
    </source>
</evidence>
<dbReference type="OrthoDB" id="7492195at2759"/>
<dbReference type="EMBL" id="CADEBD010000367">
    <property type="protein sequence ID" value="CAB3252463.1"/>
    <property type="molecule type" value="Genomic_DNA"/>
</dbReference>